<dbReference type="InterPro" id="IPR006120">
    <property type="entry name" value="Resolvase_HTH_dom"/>
</dbReference>
<dbReference type="PROSITE" id="PS00398">
    <property type="entry name" value="RECOMBINASES_2"/>
    <property type="match status" value="1"/>
</dbReference>
<keyword evidence="4" id="KW-0238">DNA-binding</keyword>
<dbReference type="RefSeq" id="WP_051578253.1">
    <property type="nucleotide sequence ID" value="NZ_FNNA01000010.1"/>
</dbReference>
<dbReference type="SUPFAM" id="SSF53041">
    <property type="entry name" value="Resolvase-like"/>
    <property type="match status" value="1"/>
</dbReference>
<dbReference type="SUPFAM" id="SSF46689">
    <property type="entry name" value="Homeodomain-like"/>
    <property type="match status" value="1"/>
</dbReference>
<dbReference type="Gene3D" id="3.40.50.1390">
    <property type="entry name" value="Resolvase, N-terminal catalytic domain"/>
    <property type="match status" value="1"/>
</dbReference>
<evidence type="ECO:0000313" key="10">
    <source>
        <dbReference type="EMBL" id="SDX59406.1"/>
    </source>
</evidence>
<protein>
    <submittedName>
        <fullName evidence="10">Site-specific DNA recombinase</fullName>
    </submittedName>
</protein>
<dbReference type="InterPro" id="IPR036162">
    <property type="entry name" value="Resolvase-like_N_sf"/>
</dbReference>
<evidence type="ECO:0000256" key="6">
    <source>
        <dbReference type="PIRSR" id="PIRSR606118-50"/>
    </source>
</evidence>
<dbReference type="InterPro" id="IPR050639">
    <property type="entry name" value="SSR_resolvase"/>
</dbReference>
<dbReference type="InterPro" id="IPR006119">
    <property type="entry name" value="Resolv_N"/>
</dbReference>
<sequence>MTLYGYARVSTTDQDLALQETALRTAGCQVIRSEKKTGTRREGRAELDILLQFLRAGDTLVITRIDRLARSLKDLQDIVHELKAKGVTLKATEQPVDTSTAAGKAFFDMLGVFAEFETNLRRERQMEGIAAAKVRGVYKGRKPKIDPAEVRRLHFEERLSPTAIAKQLGIARSSVYRFLPAPKQPVAQELTPPNRRGAQSPEA</sequence>
<dbReference type="PANTHER" id="PTHR30461">
    <property type="entry name" value="DNA-INVERTASE FROM LAMBDOID PROPHAGE"/>
    <property type="match status" value="1"/>
</dbReference>
<gene>
    <name evidence="10" type="ORF">SAMN05444276_11039</name>
</gene>
<evidence type="ECO:0000256" key="3">
    <source>
        <dbReference type="ARBA" id="ARBA00023100"/>
    </source>
</evidence>
<keyword evidence="3" id="KW-0230">DNA invertase</keyword>
<dbReference type="AlphaFoldDB" id="A0A1H3CZA8"/>
<dbReference type="OrthoDB" id="2290206at2"/>
<dbReference type="PROSITE" id="PS51736">
    <property type="entry name" value="RECOMBINASES_3"/>
    <property type="match status" value="1"/>
</dbReference>
<dbReference type="CDD" id="cd03768">
    <property type="entry name" value="SR_ResInv"/>
    <property type="match status" value="1"/>
</dbReference>
<dbReference type="GO" id="GO:0000150">
    <property type="term" value="F:DNA strand exchange activity"/>
    <property type="evidence" value="ECO:0007669"/>
    <property type="project" value="UniProtKB-KW"/>
</dbReference>
<reference evidence="11" key="1">
    <citation type="submission" date="2016-10" db="EMBL/GenBank/DDBJ databases">
        <authorList>
            <person name="Varghese N."/>
            <person name="Submissions S."/>
        </authorList>
    </citation>
    <scope>NUCLEOTIDE SEQUENCE [LARGE SCALE GENOMIC DNA]</scope>
    <source>
        <strain evidence="11">DSM 29303</strain>
    </source>
</reference>
<dbReference type="PANTHER" id="PTHR30461:SF26">
    <property type="entry name" value="RESOLVASE HOMOLOG YNEB"/>
    <property type="match status" value="1"/>
</dbReference>
<evidence type="ECO:0000259" key="9">
    <source>
        <dbReference type="PROSITE" id="PS51736"/>
    </source>
</evidence>
<dbReference type="Gene3D" id="1.10.10.60">
    <property type="entry name" value="Homeodomain-like"/>
    <property type="match status" value="1"/>
</dbReference>
<dbReference type="SMART" id="SM00857">
    <property type="entry name" value="Resolvase"/>
    <property type="match status" value="1"/>
</dbReference>
<feature type="active site" description="O-(5'-phospho-DNA)-serine intermediate" evidence="6 7">
    <location>
        <position position="10"/>
    </location>
</feature>
<evidence type="ECO:0000256" key="8">
    <source>
        <dbReference type="SAM" id="MobiDB-lite"/>
    </source>
</evidence>
<feature type="domain" description="Resolvase/invertase-type recombinase catalytic" evidence="9">
    <location>
        <begin position="2"/>
        <end position="136"/>
    </location>
</feature>
<name>A0A1H3CZA8_9RHOB</name>
<dbReference type="GO" id="GO:0015074">
    <property type="term" value="P:DNA integration"/>
    <property type="evidence" value="ECO:0007669"/>
    <property type="project" value="UniProtKB-KW"/>
</dbReference>
<comment type="similarity">
    <text evidence="1">Belongs to the site-specific recombinase resolvase family.</text>
</comment>
<evidence type="ECO:0000256" key="4">
    <source>
        <dbReference type="ARBA" id="ARBA00023125"/>
    </source>
</evidence>
<keyword evidence="11" id="KW-1185">Reference proteome</keyword>
<proteinExistence type="inferred from homology"/>
<accession>A0A1H3CZA8</accession>
<dbReference type="InterPro" id="IPR006118">
    <property type="entry name" value="Recombinase_CS"/>
</dbReference>
<dbReference type="Pfam" id="PF00239">
    <property type="entry name" value="Resolvase"/>
    <property type="match status" value="1"/>
</dbReference>
<dbReference type="InterPro" id="IPR009057">
    <property type="entry name" value="Homeodomain-like_sf"/>
</dbReference>
<dbReference type="EMBL" id="FNNA01000010">
    <property type="protein sequence ID" value="SDX59406.1"/>
    <property type="molecule type" value="Genomic_DNA"/>
</dbReference>
<evidence type="ECO:0000256" key="7">
    <source>
        <dbReference type="PROSITE-ProRule" id="PRU10137"/>
    </source>
</evidence>
<dbReference type="Pfam" id="PF02796">
    <property type="entry name" value="HTH_7"/>
    <property type="match status" value="1"/>
</dbReference>
<evidence type="ECO:0000256" key="5">
    <source>
        <dbReference type="ARBA" id="ARBA00023172"/>
    </source>
</evidence>
<dbReference type="PROSITE" id="PS00397">
    <property type="entry name" value="RECOMBINASES_1"/>
    <property type="match status" value="1"/>
</dbReference>
<evidence type="ECO:0000256" key="1">
    <source>
        <dbReference type="ARBA" id="ARBA00009913"/>
    </source>
</evidence>
<dbReference type="GeneID" id="78900403"/>
<organism evidence="10 11">
    <name type="scientific">Paracoccus sanguinis</name>
    <dbReference type="NCBI Taxonomy" id="1545044"/>
    <lineage>
        <taxon>Bacteria</taxon>
        <taxon>Pseudomonadati</taxon>
        <taxon>Pseudomonadota</taxon>
        <taxon>Alphaproteobacteria</taxon>
        <taxon>Rhodobacterales</taxon>
        <taxon>Paracoccaceae</taxon>
        <taxon>Paracoccus</taxon>
    </lineage>
</organism>
<dbReference type="FunFam" id="3.40.50.1390:FF:000001">
    <property type="entry name" value="DNA recombinase"/>
    <property type="match status" value="1"/>
</dbReference>
<feature type="region of interest" description="Disordered" evidence="8">
    <location>
        <begin position="182"/>
        <end position="203"/>
    </location>
</feature>
<evidence type="ECO:0000256" key="2">
    <source>
        <dbReference type="ARBA" id="ARBA00022908"/>
    </source>
</evidence>
<keyword evidence="2" id="KW-0229">DNA integration</keyword>
<dbReference type="GO" id="GO:0003677">
    <property type="term" value="F:DNA binding"/>
    <property type="evidence" value="ECO:0007669"/>
    <property type="project" value="UniProtKB-KW"/>
</dbReference>
<evidence type="ECO:0000313" key="11">
    <source>
        <dbReference type="Proteomes" id="UP000182944"/>
    </source>
</evidence>
<dbReference type="Proteomes" id="UP000182944">
    <property type="component" value="Unassembled WGS sequence"/>
</dbReference>
<keyword evidence="5" id="KW-0233">DNA recombination</keyword>